<organism evidence="1">
    <name type="scientific">Arundo donax</name>
    <name type="common">Giant reed</name>
    <name type="synonym">Donax arundinaceus</name>
    <dbReference type="NCBI Taxonomy" id="35708"/>
    <lineage>
        <taxon>Eukaryota</taxon>
        <taxon>Viridiplantae</taxon>
        <taxon>Streptophyta</taxon>
        <taxon>Embryophyta</taxon>
        <taxon>Tracheophyta</taxon>
        <taxon>Spermatophyta</taxon>
        <taxon>Magnoliopsida</taxon>
        <taxon>Liliopsida</taxon>
        <taxon>Poales</taxon>
        <taxon>Poaceae</taxon>
        <taxon>PACMAD clade</taxon>
        <taxon>Arundinoideae</taxon>
        <taxon>Arundineae</taxon>
        <taxon>Arundo</taxon>
    </lineage>
</organism>
<reference evidence="1" key="2">
    <citation type="journal article" date="2015" name="Data Brief">
        <title>Shoot transcriptome of the giant reed, Arundo donax.</title>
        <authorList>
            <person name="Barrero R.A."/>
            <person name="Guerrero F.D."/>
            <person name="Moolhuijzen P."/>
            <person name="Goolsby J.A."/>
            <person name="Tidwell J."/>
            <person name="Bellgard S.E."/>
            <person name="Bellgard M.I."/>
        </authorList>
    </citation>
    <scope>NUCLEOTIDE SEQUENCE</scope>
    <source>
        <tissue evidence="1">Shoot tissue taken approximately 20 cm above the soil surface</tissue>
    </source>
</reference>
<sequence>MSTTSDCVHKFLTNNFDVNGFIDLVVVWTLMLNDMTSLSVTQIDVFPSISHHE</sequence>
<accession>A0A0A9KF40</accession>
<dbReference type="AlphaFoldDB" id="A0A0A9KF40"/>
<reference evidence="1" key="1">
    <citation type="submission" date="2014-09" db="EMBL/GenBank/DDBJ databases">
        <authorList>
            <person name="Magalhaes I.L.F."/>
            <person name="Oliveira U."/>
            <person name="Santos F.R."/>
            <person name="Vidigal T.H.D.A."/>
            <person name="Brescovit A.D."/>
            <person name="Santos A.J."/>
        </authorList>
    </citation>
    <scope>NUCLEOTIDE SEQUENCE</scope>
    <source>
        <tissue evidence="1">Shoot tissue taken approximately 20 cm above the soil surface</tissue>
    </source>
</reference>
<name>A0A0A9KF40_ARUDO</name>
<evidence type="ECO:0000313" key="1">
    <source>
        <dbReference type="EMBL" id="JAD74515.1"/>
    </source>
</evidence>
<dbReference type="EMBL" id="GBRH01223380">
    <property type="protein sequence ID" value="JAD74515.1"/>
    <property type="molecule type" value="Transcribed_RNA"/>
</dbReference>
<protein>
    <submittedName>
        <fullName evidence="1">Uncharacterized protein</fullName>
    </submittedName>
</protein>
<proteinExistence type="predicted"/>